<dbReference type="Pfam" id="PF13545">
    <property type="entry name" value="HTH_Crp_2"/>
    <property type="match status" value="1"/>
</dbReference>
<evidence type="ECO:0000313" key="7">
    <source>
        <dbReference type="Proteomes" id="UP000245629"/>
    </source>
</evidence>
<dbReference type="InterPro" id="IPR012318">
    <property type="entry name" value="HTH_CRP"/>
</dbReference>
<reference evidence="7" key="1">
    <citation type="submission" date="2018-05" db="EMBL/GenBank/DDBJ databases">
        <title>Azospirillum thermophila sp. nov., a novel isolated from hot spring.</title>
        <authorList>
            <person name="Zhao Z."/>
        </authorList>
    </citation>
    <scope>NUCLEOTIDE SEQUENCE [LARGE SCALE GENOMIC DNA]</scope>
    <source>
        <strain evidence="7">CFH 70021</strain>
    </source>
</reference>
<keyword evidence="7" id="KW-1185">Reference proteome</keyword>
<dbReference type="GO" id="GO:0003677">
    <property type="term" value="F:DNA binding"/>
    <property type="evidence" value="ECO:0007669"/>
    <property type="project" value="UniProtKB-KW"/>
</dbReference>
<dbReference type="Gene3D" id="1.10.10.10">
    <property type="entry name" value="Winged helix-like DNA-binding domain superfamily/Winged helix DNA-binding domain"/>
    <property type="match status" value="1"/>
</dbReference>
<dbReference type="OrthoDB" id="190787at2"/>
<evidence type="ECO:0000256" key="1">
    <source>
        <dbReference type="ARBA" id="ARBA00023015"/>
    </source>
</evidence>
<evidence type="ECO:0000313" key="6">
    <source>
        <dbReference type="EMBL" id="AWK88206.1"/>
    </source>
</evidence>
<dbReference type="Proteomes" id="UP000245629">
    <property type="component" value="Chromosome 3"/>
</dbReference>
<accession>A0A2S2CUP1</accession>
<organism evidence="6 7">
    <name type="scientific">Azospirillum thermophilum</name>
    <dbReference type="NCBI Taxonomy" id="2202148"/>
    <lineage>
        <taxon>Bacteria</taxon>
        <taxon>Pseudomonadati</taxon>
        <taxon>Pseudomonadota</taxon>
        <taxon>Alphaproteobacteria</taxon>
        <taxon>Rhodospirillales</taxon>
        <taxon>Azospirillaceae</taxon>
        <taxon>Azospirillum</taxon>
    </lineage>
</organism>
<evidence type="ECO:0008006" key="8">
    <source>
        <dbReference type="Google" id="ProtNLM"/>
    </source>
</evidence>
<dbReference type="InterPro" id="IPR018490">
    <property type="entry name" value="cNMP-bd_dom_sf"/>
</dbReference>
<dbReference type="RefSeq" id="WP_109330241.1">
    <property type="nucleotide sequence ID" value="NZ_CP029354.1"/>
</dbReference>
<keyword evidence="2" id="KW-0238">DNA-binding</keyword>
<keyword evidence="1" id="KW-0805">Transcription regulation</keyword>
<dbReference type="EMBL" id="CP029354">
    <property type="protein sequence ID" value="AWK88206.1"/>
    <property type="molecule type" value="Genomic_DNA"/>
</dbReference>
<dbReference type="SMART" id="SM00419">
    <property type="entry name" value="HTH_CRP"/>
    <property type="match status" value="1"/>
</dbReference>
<dbReference type="InterPro" id="IPR014710">
    <property type="entry name" value="RmlC-like_jellyroll"/>
</dbReference>
<feature type="domain" description="HTH crp-type" evidence="5">
    <location>
        <begin position="145"/>
        <end position="219"/>
    </location>
</feature>
<protein>
    <recommendedName>
        <fullName evidence="8">Crp/Fnr family transcriptional regulator</fullName>
    </recommendedName>
</protein>
<dbReference type="SUPFAM" id="SSF51206">
    <property type="entry name" value="cAMP-binding domain-like"/>
    <property type="match status" value="1"/>
</dbReference>
<evidence type="ECO:0000259" key="5">
    <source>
        <dbReference type="PROSITE" id="PS51063"/>
    </source>
</evidence>
<dbReference type="Gene3D" id="2.60.120.10">
    <property type="entry name" value="Jelly Rolls"/>
    <property type="match status" value="1"/>
</dbReference>
<gene>
    <name evidence="6" type="ORF">DEW08_19020</name>
</gene>
<dbReference type="InterPro" id="IPR000595">
    <property type="entry name" value="cNMP-bd_dom"/>
</dbReference>
<feature type="domain" description="Cyclic nucleotide-binding" evidence="4">
    <location>
        <begin position="14"/>
        <end position="114"/>
    </location>
</feature>
<proteinExistence type="predicted"/>
<dbReference type="GO" id="GO:0006355">
    <property type="term" value="P:regulation of DNA-templated transcription"/>
    <property type="evidence" value="ECO:0007669"/>
    <property type="project" value="InterPro"/>
</dbReference>
<dbReference type="InterPro" id="IPR036388">
    <property type="entry name" value="WH-like_DNA-bd_sf"/>
</dbReference>
<dbReference type="PROSITE" id="PS51063">
    <property type="entry name" value="HTH_CRP_2"/>
    <property type="match status" value="1"/>
</dbReference>
<dbReference type="KEGG" id="azz:DEW08_19020"/>
<dbReference type="CDD" id="cd00038">
    <property type="entry name" value="CAP_ED"/>
    <property type="match status" value="1"/>
</dbReference>
<dbReference type="PROSITE" id="PS50042">
    <property type="entry name" value="CNMP_BINDING_3"/>
    <property type="match status" value="1"/>
</dbReference>
<dbReference type="InterPro" id="IPR036390">
    <property type="entry name" value="WH_DNA-bd_sf"/>
</dbReference>
<dbReference type="AlphaFoldDB" id="A0A2S2CUP1"/>
<evidence type="ECO:0000256" key="3">
    <source>
        <dbReference type="ARBA" id="ARBA00023163"/>
    </source>
</evidence>
<name>A0A2S2CUP1_9PROT</name>
<dbReference type="Pfam" id="PF00027">
    <property type="entry name" value="cNMP_binding"/>
    <property type="match status" value="1"/>
</dbReference>
<dbReference type="SMART" id="SM00100">
    <property type="entry name" value="cNMP"/>
    <property type="match status" value="1"/>
</dbReference>
<keyword evidence="3" id="KW-0804">Transcription</keyword>
<dbReference type="SUPFAM" id="SSF46785">
    <property type="entry name" value="Winged helix' DNA-binding domain"/>
    <property type="match status" value="1"/>
</dbReference>
<sequence>MDLNVAYHVANAPAFTLLPEEDRRRLVSYSALRGFAAGDLLVPADSPAQEFLLLLTGSAVLGRSGEGKGQEICCTGDLIGFEAVLDGGTHVADARALTEGLALGVPAEPFRDHLAARFDVMLGLLAATSARMRATVHEITEIKLLSTTRRLASFLLGLARAQTGPAARGPQRILLPCEKHMLAERLGMQPESLSRAFAKLRGIGVTTRRDQAVAIASLEELTHFCGDPDGTSQ</sequence>
<evidence type="ECO:0000256" key="2">
    <source>
        <dbReference type="ARBA" id="ARBA00023125"/>
    </source>
</evidence>
<evidence type="ECO:0000259" key="4">
    <source>
        <dbReference type="PROSITE" id="PS50042"/>
    </source>
</evidence>